<evidence type="ECO:0000313" key="8">
    <source>
        <dbReference type="EMBL" id="KAL2081158.1"/>
    </source>
</evidence>
<dbReference type="SUPFAM" id="SSF55785">
    <property type="entry name" value="PYP-like sensor domain (PAS domain)"/>
    <property type="match status" value="2"/>
</dbReference>
<dbReference type="Pfam" id="PF00989">
    <property type="entry name" value="PAS"/>
    <property type="match status" value="1"/>
</dbReference>
<keyword evidence="3" id="KW-0238">DNA-binding</keyword>
<evidence type="ECO:0000313" key="9">
    <source>
        <dbReference type="Proteomes" id="UP001591681"/>
    </source>
</evidence>
<accession>A0ABD1J1T7</accession>
<protein>
    <recommendedName>
        <fullName evidence="7">PAS domain-containing protein</fullName>
    </recommendedName>
</protein>
<evidence type="ECO:0000256" key="5">
    <source>
        <dbReference type="ARBA" id="ARBA00023163"/>
    </source>
</evidence>
<sequence>MKNNSLQCPTGNGRCMNGVTSTNFSEGDLLLQALNGFVLVVTCEGYVFYVSPSIQDHLGFHQSDVLHQSVFELIHTEDRAMFRRQLHFALNPQTFSQEQGGEDMQSSEITQNIMTYDPQHIPPENSSFLERSFVCRMRCLLDNSSGFLALSFQGRLKYLHFQGSVNAASTQPQLALFAVARPVQPPSILEIRSKTVIFHTKHKLDFTPTGVDSRGKVILGYTEMELCMRGSGYQFVHAADMMHCADNHVRMMKTGESGITIFRLLTKEKGWVWVQSNARLIYKDGRPDFIIARERVLLNEEGEEHLRQRRLQLPFNLTSGEAVLYENSPSLDVPIPCDQGKAPKIRKVFKEKDVHPDSLLGSFYKQSHAAYMQPDSESEFSLERLFMESRALVNVPCDSWKSEPSDNVDATLEAVLETIEQMASEGQGDVDNSELKDWENALLRLGQNSDGGDGSPSLDDILTEDILSYLEETLLKDSHGHHLTLPQNCAGLGSGIQMSKFEMEQKMNHGSSCINGVATVATNLRSAQQEFGALDTADKDLQLSGNQPMLHLCNLQLDNLFPQSNGLSDLKDSAVFQQNGSATFSAWENSSWVGVGNGVGQVVKPKGWNLSPQNHHALPSCKANQMNHQDLPQCQLPVAMSVSGTVPHIFNESSHILPERKMNAAVDQRNPSVPLSTGTNFSNQQVNNRNTCGLNTHHNPNNTSLPFQSAAGLWSQNAPQNVRLNGFSADCPSQVPLKSGQWASNNHSCQGQSHFNFIKEKYQLEPPGGLTSGEHSSPSSCMFETCPPPSAGLSQPLHAVQDAGMSSPWKAVSHSQSPPQGSCYFQWSPSKPVVGTSTIPQEKACISPPACQVTSEVSASDAILQQYLNCNGQTQIPCLPTENSESAPFPPLVNGTVSFSETTPMHCYNY</sequence>
<dbReference type="InterPro" id="IPR013655">
    <property type="entry name" value="PAS_fold_3"/>
</dbReference>
<keyword evidence="6" id="KW-0539">Nucleus</keyword>
<dbReference type="EMBL" id="JBHFQA010000020">
    <property type="protein sequence ID" value="KAL2081158.1"/>
    <property type="molecule type" value="Genomic_DNA"/>
</dbReference>
<dbReference type="PANTHER" id="PTHR10649">
    <property type="entry name" value="ARYL HYDROCARBON RECEPTOR"/>
    <property type="match status" value="1"/>
</dbReference>
<evidence type="ECO:0000256" key="6">
    <source>
        <dbReference type="ARBA" id="ARBA00023242"/>
    </source>
</evidence>
<evidence type="ECO:0000259" key="7">
    <source>
        <dbReference type="PROSITE" id="PS50112"/>
    </source>
</evidence>
<dbReference type="Pfam" id="PF08447">
    <property type="entry name" value="PAS_3"/>
    <property type="match status" value="1"/>
</dbReference>
<evidence type="ECO:0000256" key="2">
    <source>
        <dbReference type="ARBA" id="ARBA00023015"/>
    </source>
</evidence>
<keyword evidence="2" id="KW-0805">Transcription regulation</keyword>
<dbReference type="InterPro" id="IPR013767">
    <property type="entry name" value="PAS_fold"/>
</dbReference>
<dbReference type="GO" id="GO:0030522">
    <property type="term" value="P:intracellular receptor signaling pathway"/>
    <property type="evidence" value="ECO:0007669"/>
    <property type="project" value="UniProtKB-ARBA"/>
</dbReference>
<dbReference type="FunFam" id="3.30.450.20:FF:000019">
    <property type="entry name" value="Aryl hydrocarbon receptor 1"/>
    <property type="match status" value="1"/>
</dbReference>
<dbReference type="InterPro" id="IPR039091">
    <property type="entry name" value="AHR/AHRR"/>
</dbReference>
<gene>
    <name evidence="8" type="ORF">ACEWY4_023011</name>
</gene>
<comment type="subcellular location">
    <subcellularLocation>
        <location evidence="1">Nucleus</location>
    </subcellularLocation>
</comment>
<dbReference type="CDD" id="cd00130">
    <property type="entry name" value="PAS"/>
    <property type="match status" value="2"/>
</dbReference>
<dbReference type="GO" id="GO:0003677">
    <property type="term" value="F:DNA binding"/>
    <property type="evidence" value="ECO:0007669"/>
    <property type="project" value="UniProtKB-KW"/>
</dbReference>
<comment type="caution">
    <text evidence="8">The sequence shown here is derived from an EMBL/GenBank/DDBJ whole genome shotgun (WGS) entry which is preliminary data.</text>
</comment>
<evidence type="ECO:0000256" key="3">
    <source>
        <dbReference type="ARBA" id="ARBA00023125"/>
    </source>
</evidence>
<reference evidence="8 9" key="1">
    <citation type="submission" date="2024-09" db="EMBL/GenBank/DDBJ databases">
        <title>A chromosome-level genome assembly of Gray's grenadier anchovy, Coilia grayii.</title>
        <authorList>
            <person name="Fu Z."/>
        </authorList>
    </citation>
    <scope>NUCLEOTIDE SEQUENCE [LARGE SCALE GENOMIC DNA]</scope>
    <source>
        <strain evidence="8">G4</strain>
        <tissue evidence="8">Muscle</tissue>
    </source>
</reference>
<dbReference type="Gene3D" id="3.30.450.20">
    <property type="entry name" value="PAS domain"/>
    <property type="match status" value="2"/>
</dbReference>
<keyword evidence="5" id="KW-0804">Transcription</keyword>
<feature type="domain" description="PAS" evidence="7">
    <location>
        <begin position="30"/>
        <end position="93"/>
    </location>
</feature>
<dbReference type="PROSITE" id="PS50112">
    <property type="entry name" value="PAS"/>
    <property type="match status" value="1"/>
</dbReference>
<keyword evidence="9" id="KW-1185">Reference proteome</keyword>
<dbReference type="InterPro" id="IPR035965">
    <property type="entry name" value="PAS-like_dom_sf"/>
</dbReference>
<dbReference type="Proteomes" id="UP001591681">
    <property type="component" value="Unassembled WGS sequence"/>
</dbReference>
<organism evidence="8 9">
    <name type="scientific">Coilia grayii</name>
    <name type="common">Gray's grenadier anchovy</name>
    <dbReference type="NCBI Taxonomy" id="363190"/>
    <lineage>
        <taxon>Eukaryota</taxon>
        <taxon>Metazoa</taxon>
        <taxon>Chordata</taxon>
        <taxon>Craniata</taxon>
        <taxon>Vertebrata</taxon>
        <taxon>Euteleostomi</taxon>
        <taxon>Actinopterygii</taxon>
        <taxon>Neopterygii</taxon>
        <taxon>Teleostei</taxon>
        <taxon>Clupei</taxon>
        <taxon>Clupeiformes</taxon>
        <taxon>Clupeoidei</taxon>
        <taxon>Engraulidae</taxon>
        <taxon>Coilinae</taxon>
        <taxon>Coilia</taxon>
    </lineage>
</organism>
<keyword evidence="4" id="KW-0010">Activator</keyword>
<evidence type="ECO:0000256" key="1">
    <source>
        <dbReference type="ARBA" id="ARBA00004123"/>
    </source>
</evidence>
<dbReference type="SMART" id="SM00091">
    <property type="entry name" value="PAS"/>
    <property type="match status" value="2"/>
</dbReference>
<dbReference type="FunFam" id="3.30.450.20:FF:000035">
    <property type="entry name" value="Aryl hydrocarbon receptor"/>
    <property type="match status" value="1"/>
</dbReference>
<name>A0ABD1J1T7_9TELE</name>
<dbReference type="InterPro" id="IPR000014">
    <property type="entry name" value="PAS"/>
</dbReference>
<dbReference type="PANTHER" id="PTHR10649:SF17">
    <property type="entry name" value="ARYL HYDROCARBON RECEPTOR 2"/>
    <property type="match status" value="1"/>
</dbReference>
<dbReference type="AlphaFoldDB" id="A0ABD1J1T7"/>
<dbReference type="GO" id="GO:0005634">
    <property type="term" value="C:nucleus"/>
    <property type="evidence" value="ECO:0007669"/>
    <property type="project" value="UniProtKB-SubCell"/>
</dbReference>
<evidence type="ECO:0000256" key="4">
    <source>
        <dbReference type="ARBA" id="ARBA00023159"/>
    </source>
</evidence>
<proteinExistence type="predicted"/>